<proteinExistence type="predicted"/>
<name>A0AAN8A6V8_ELEMC</name>
<comment type="caution">
    <text evidence="1">The sequence shown here is derived from an EMBL/GenBank/DDBJ whole genome shotgun (WGS) entry which is preliminary data.</text>
</comment>
<reference evidence="1 2" key="2">
    <citation type="journal article" date="2023" name="Mol. Biol. Evol.">
        <title>Genomics of Secondarily Temperate Adaptation in the Only Non-Antarctic Icefish.</title>
        <authorList>
            <person name="Rivera-Colon A.G."/>
            <person name="Rayamajhi N."/>
            <person name="Minhas B.F."/>
            <person name="Madrigal G."/>
            <person name="Bilyk K.T."/>
            <person name="Yoon V."/>
            <person name="Hune M."/>
            <person name="Gregory S."/>
            <person name="Cheng C.H.C."/>
            <person name="Catchen J.M."/>
        </authorList>
    </citation>
    <scope>NUCLEOTIDE SEQUENCE [LARGE SCALE GENOMIC DNA]</scope>
    <source>
        <strain evidence="1">JMC-PN-2008</strain>
    </source>
</reference>
<evidence type="ECO:0000313" key="1">
    <source>
        <dbReference type="EMBL" id="KAK5850963.1"/>
    </source>
</evidence>
<dbReference type="AlphaFoldDB" id="A0AAN8A6V8"/>
<organism evidence="1 2">
    <name type="scientific">Eleginops maclovinus</name>
    <name type="common">Patagonian blennie</name>
    <name type="synonym">Eleginus maclovinus</name>
    <dbReference type="NCBI Taxonomy" id="56733"/>
    <lineage>
        <taxon>Eukaryota</taxon>
        <taxon>Metazoa</taxon>
        <taxon>Chordata</taxon>
        <taxon>Craniata</taxon>
        <taxon>Vertebrata</taxon>
        <taxon>Euteleostomi</taxon>
        <taxon>Actinopterygii</taxon>
        <taxon>Neopterygii</taxon>
        <taxon>Teleostei</taxon>
        <taxon>Neoteleostei</taxon>
        <taxon>Acanthomorphata</taxon>
        <taxon>Eupercaria</taxon>
        <taxon>Perciformes</taxon>
        <taxon>Notothenioidei</taxon>
        <taxon>Eleginopidae</taxon>
        <taxon>Eleginops</taxon>
    </lineage>
</organism>
<accession>A0AAN8A6V8</accession>
<dbReference type="EMBL" id="JAUZQC010000022">
    <property type="protein sequence ID" value="KAK5850963.1"/>
    <property type="molecule type" value="Genomic_DNA"/>
</dbReference>
<evidence type="ECO:0000313" key="2">
    <source>
        <dbReference type="Proteomes" id="UP001346869"/>
    </source>
</evidence>
<protein>
    <submittedName>
        <fullName evidence="1">Uncharacterized protein</fullName>
    </submittedName>
</protein>
<sequence length="79" mass="9085">MIPTKMLVYRGPDGGTHSQTISNTRRRKKSTGELFQKGYRVRMVHGQVSEKEDQDGICHSLSSCFRVISYWGKTCWTCE</sequence>
<dbReference type="Proteomes" id="UP001346869">
    <property type="component" value="Unassembled WGS sequence"/>
</dbReference>
<gene>
    <name evidence="1" type="ORF">PBY51_001792</name>
</gene>
<reference evidence="1 2" key="1">
    <citation type="journal article" date="2023" name="Genes (Basel)">
        <title>Chromosome-Level Genome Assembly and Circadian Gene Repertoire of the Patagonia Blennie Eleginops maclovinus-The Closest Ancestral Proxy of Antarctic Cryonotothenioids.</title>
        <authorList>
            <person name="Cheng C.C."/>
            <person name="Rivera-Colon A.G."/>
            <person name="Minhas B.F."/>
            <person name="Wilson L."/>
            <person name="Rayamajhi N."/>
            <person name="Vargas-Chacoff L."/>
            <person name="Catchen J.M."/>
        </authorList>
    </citation>
    <scope>NUCLEOTIDE SEQUENCE [LARGE SCALE GENOMIC DNA]</scope>
    <source>
        <strain evidence="1">JMC-PN-2008</strain>
    </source>
</reference>
<keyword evidence="2" id="KW-1185">Reference proteome</keyword>